<reference evidence="3 5" key="2">
    <citation type="submission" date="2023-08" db="EMBL/GenBank/DDBJ databases">
        <title>Genomic characterization of the C. tuberculostearicum species complex, a ubiquitous member of the human skin microbiome.</title>
        <authorList>
            <person name="Ahmed N."/>
            <person name="Deming C."/>
            <person name="Conlan S."/>
            <person name="Segre J."/>
        </authorList>
    </citation>
    <scope>NUCLEOTIDE SEQUENCE [LARGE SCALE GENOMIC DNA]</scope>
    <source>
        <strain evidence="3 5">CTNIH19</strain>
    </source>
</reference>
<dbReference type="EMBL" id="JAVBID010000008">
    <property type="protein sequence ID" value="MDV2424234.1"/>
    <property type="molecule type" value="Genomic_DNA"/>
</dbReference>
<dbReference type="Proteomes" id="UP001185631">
    <property type="component" value="Unassembled WGS sequence"/>
</dbReference>
<dbReference type="Proteomes" id="UP001146430">
    <property type="component" value="Unassembled WGS sequence"/>
</dbReference>
<feature type="signal peptide" evidence="1">
    <location>
        <begin position="1"/>
        <end position="21"/>
    </location>
</feature>
<accession>A0A9X3MAZ8</accession>
<evidence type="ECO:0000313" key="3">
    <source>
        <dbReference type="EMBL" id="MDV2424234.1"/>
    </source>
</evidence>
<keyword evidence="5" id="KW-1185">Reference proteome</keyword>
<evidence type="ECO:0000313" key="2">
    <source>
        <dbReference type="EMBL" id="MCZ9307542.1"/>
    </source>
</evidence>
<gene>
    <name evidence="2" type="ORF">L8V01_08660</name>
    <name evidence="3" type="ORF">RAE13_07405</name>
</gene>
<proteinExistence type="predicted"/>
<reference evidence="2" key="1">
    <citation type="submission" date="2022-02" db="EMBL/GenBank/DDBJ databases">
        <title>Corynebacterium sp. from urogenital microbiome.</title>
        <authorList>
            <person name="Cappelli E.A."/>
            <person name="Ribeiro T.G."/>
            <person name="Peixe L."/>
        </authorList>
    </citation>
    <scope>NUCLEOTIDE SEQUENCE</scope>
    <source>
        <strain evidence="2">C8Ua_181</strain>
    </source>
</reference>
<feature type="chain" id="PRO_5040759498" evidence="1">
    <location>
        <begin position="22"/>
        <end position="73"/>
    </location>
</feature>
<dbReference type="EMBL" id="JAKMUU010000004">
    <property type="protein sequence ID" value="MCZ9307542.1"/>
    <property type="molecule type" value="Genomic_DNA"/>
</dbReference>
<protein>
    <submittedName>
        <fullName evidence="2">Uncharacterized protein</fullName>
    </submittedName>
</protein>
<comment type="caution">
    <text evidence="2">The sequence shown here is derived from an EMBL/GenBank/DDBJ whole genome shotgun (WGS) entry which is preliminary data.</text>
</comment>
<dbReference type="AlphaFoldDB" id="A0A9X3MAZ8"/>
<sequence>MKKRTALAAIAASTFAIGAYAEQGDKEIPNVAEAQTQLSARAIVNDLGIDSGTYELTPTSNGSPETWEGVLAG</sequence>
<dbReference type="RefSeq" id="WP_269946675.1">
    <property type="nucleotide sequence ID" value="NZ_JAKMUU010000004.1"/>
</dbReference>
<evidence type="ECO:0000313" key="4">
    <source>
        <dbReference type="Proteomes" id="UP001146430"/>
    </source>
</evidence>
<name>A0A9X3MAZ8_9CORY</name>
<organism evidence="2 4">
    <name type="scientific">Corynebacterium curieae</name>
    <dbReference type="NCBI Taxonomy" id="2913500"/>
    <lineage>
        <taxon>Bacteria</taxon>
        <taxon>Bacillati</taxon>
        <taxon>Actinomycetota</taxon>
        <taxon>Actinomycetes</taxon>
        <taxon>Mycobacteriales</taxon>
        <taxon>Corynebacteriaceae</taxon>
        <taxon>Corynebacterium</taxon>
    </lineage>
</organism>
<evidence type="ECO:0000313" key="5">
    <source>
        <dbReference type="Proteomes" id="UP001185631"/>
    </source>
</evidence>
<evidence type="ECO:0000256" key="1">
    <source>
        <dbReference type="SAM" id="SignalP"/>
    </source>
</evidence>
<keyword evidence="1" id="KW-0732">Signal</keyword>